<keyword evidence="6 9" id="KW-0378">Hydrolase</keyword>
<feature type="domain" description="Peptidase M20 dimerisation" evidence="10">
    <location>
        <begin position="206"/>
        <end position="308"/>
    </location>
</feature>
<keyword evidence="7 9" id="KW-0862">Zinc</keyword>
<feature type="active site" description="Proton acceptor" evidence="9">
    <location>
        <position position="174"/>
    </location>
</feature>
<evidence type="ECO:0000256" key="3">
    <source>
        <dbReference type="ARBA" id="ARBA00022438"/>
    </source>
</evidence>
<dbReference type="HAMAP" id="MF_00550">
    <property type="entry name" value="Aminopeptidase_M20"/>
    <property type="match status" value="1"/>
</dbReference>
<comment type="catalytic activity">
    <reaction evidence="1 9">
        <text>Release of the N-terminal residue from a tripeptide.</text>
        <dbReference type="EC" id="3.4.11.4"/>
    </reaction>
</comment>
<evidence type="ECO:0000256" key="9">
    <source>
        <dbReference type="HAMAP-Rule" id="MF_00550"/>
    </source>
</evidence>
<organism evidence="11 12">
    <name type="scientific">Turicibacter faecis</name>
    <dbReference type="NCBI Taxonomy" id="2963365"/>
    <lineage>
        <taxon>Bacteria</taxon>
        <taxon>Bacillati</taxon>
        <taxon>Bacillota</taxon>
        <taxon>Erysipelotrichia</taxon>
        <taxon>Erysipelotrichales</taxon>
        <taxon>Turicibacteraceae</taxon>
        <taxon>Turicibacter</taxon>
    </lineage>
</organism>
<keyword evidence="9" id="KW-0963">Cytoplasm</keyword>
<evidence type="ECO:0000256" key="6">
    <source>
        <dbReference type="ARBA" id="ARBA00022801"/>
    </source>
</evidence>
<dbReference type="Gene3D" id="3.40.630.10">
    <property type="entry name" value="Zn peptidases"/>
    <property type="match status" value="1"/>
</dbReference>
<dbReference type="Pfam" id="PF07687">
    <property type="entry name" value="M20_dimer"/>
    <property type="match status" value="1"/>
</dbReference>
<dbReference type="NCBIfam" id="TIGR01882">
    <property type="entry name" value="peptidase-T"/>
    <property type="match status" value="1"/>
</dbReference>
<feature type="binding site" evidence="9">
    <location>
        <position position="140"/>
    </location>
    <ligand>
        <name>Zn(2+)</name>
        <dbReference type="ChEBI" id="CHEBI:29105"/>
        <label>1</label>
    </ligand>
</feature>
<dbReference type="PROSITE" id="PS00758">
    <property type="entry name" value="ARGE_DAPE_CPG2_1"/>
    <property type="match status" value="1"/>
</dbReference>
<evidence type="ECO:0000256" key="5">
    <source>
        <dbReference type="ARBA" id="ARBA00022723"/>
    </source>
</evidence>
<feature type="binding site" evidence="9">
    <location>
        <position position="140"/>
    </location>
    <ligand>
        <name>Zn(2+)</name>
        <dbReference type="ChEBI" id="CHEBI:29105"/>
        <label>2</label>
    </ligand>
</feature>
<evidence type="ECO:0000313" key="11">
    <source>
        <dbReference type="EMBL" id="BEH90698.1"/>
    </source>
</evidence>
<dbReference type="Proteomes" id="UP001432099">
    <property type="component" value="Chromosome"/>
</dbReference>
<dbReference type="PANTHER" id="PTHR42994">
    <property type="entry name" value="PEPTIDASE T"/>
    <property type="match status" value="1"/>
</dbReference>
<dbReference type="EMBL" id="AP028127">
    <property type="protein sequence ID" value="BEH90698.1"/>
    <property type="molecule type" value="Genomic_DNA"/>
</dbReference>
<dbReference type="PIRSF" id="PIRSF037215">
    <property type="entry name" value="Peptidase_M20B"/>
    <property type="match status" value="1"/>
</dbReference>
<protein>
    <recommendedName>
        <fullName evidence="9">Peptidase T</fullName>
        <ecNumber evidence="9">3.4.11.4</ecNumber>
    </recommendedName>
    <alternativeName>
        <fullName evidence="9">Aminotripeptidase</fullName>
        <shortName evidence="9">Tripeptidase</shortName>
    </alternativeName>
    <alternativeName>
        <fullName evidence="9">Tripeptide aminopeptidase</fullName>
    </alternativeName>
</protein>
<name>A0ABN6ZAA8_9FIRM</name>
<dbReference type="RefSeq" id="WP_161832007.1">
    <property type="nucleotide sequence ID" value="NZ_AP028127.1"/>
</dbReference>
<keyword evidence="4 9" id="KW-0645">Protease</keyword>
<keyword evidence="3 9" id="KW-0031">Aminopeptidase</keyword>
<feature type="binding site" evidence="9">
    <location>
        <position position="197"/>
    </location>
    <ligand>
        <name>Zn(2+)</name>
        <dbReference type="ChEBI" id="CHEBI:29105"/>
        <label>1</label>
    </ligand>
</feature>
<keyword evidence="8 9" id="KW-0482">Metalloprotease</keyword>
<dbReference type="InterPro" id="IPR010161">
    <property type="entry name" value="Peptidase_M20B"/>
</dbReference>
<dbReference type="CDD" id="cd03892">
    <property type="entry name" value="M20_peptT"/>
    <property type="match status" value="1"/>
</dbReference>
<sequence length="411" mass="45730">MKTVMERFLNYVTYDTQSNPTAQTTPSTPSQLAFGDILVQELKEIGLTQVEKDENGYVYATLESNISHDVPVIAFISHLDTSPDFTATHVNPQVVNYQGGDILLNKEKNIILSPNDFPSLNQYVGQTLVTTDGTTLLGADDKAGIAEIMTAMDYLVKHPEIKHGCIKVAFTPDEEIGHGASKFQVEKFGADFAYTVDGGVLGELQYESFNAAEAKITIHGKSVHPGDAKNKMINAGLIATEFMNHLPKLETPQSTEKYEGFYHLTSISGNCEEATLKIIIRDFNSDKFNERKQFIQQLTEQFNRQYPTKPIELTLTDQYYNMHLQIEDKMYIVELAKQALIESDVEPLIIPIRGGTDGSGLSFRGLPTPNLFTGGHNFHGKFEYIPVPSMEKAVDVIVKIAELGATFNYSR</sequence>
<dbReference type="Gene3D" id="3.30.70.360">
    <property type="match status" value="1"/>
</dbReference>
<proteinExistence type="inferred from homology"/>
<feature type="binding site" evidence="9">
    <location>
        <position position="78"/>
    </location>
    <ligand>
        <name>Zn(2+)</name>
        <dbReference type="ChEBI" id="CHEBI:29105"/>
        <label>1</label>
    </ligand>
</feature>
<dbReference type="InterPro" id="IPR011650">
    <property type="entry name" value="Peptidase_M20_dimer"/>
</dbReference>
<feature type="binding site" evidence="9">
    <location>
        <position position="175"/>
    </location>
    <ligand>
        <name>Zn(2+)</name>
        <dbReference type="ChEBI" id="CHEBI:29105"/>
        <label>2</label>
    </ligand>
</feature>
<comment type="function">
    <text evidence="9">Cleaves the N-terminal amino acid of tripeptides.</text>
</comment>
<dbReference type="Pfam" id="PF01546">
    <property type="entry name" value="Peptidase_M20"/>
    <property type="match status" value="1"/>
</dbReference>
<dbReference type="EC" id="3.4.11.4" evidence="9"/>
<evidence type="ECO:0000256" key="8">
    <source>
        <dbReference type="ARBA" id="ARBA00023049"/>
    </source>
</evidence>
<dbReference type="SUPFAM" id="SSF55031">
    <property type="entry name" value="Bacterial exopeptidase dimerisation domain"/>
    <property type="match status" value="1"/>
</dbReference>
<evidence type="ECO:0000256" key="1">
    <source>
        <dbReference type="ARBA" id="ARBA00000870"/>
    </source>
</evidence>
<evidence type="ECO:0000256" key="2">
    <source>
        <dbReference type="ARBA" id="ARBA00009692"/>
    </source>
</evidence>
<dbReference type="PANTHER" id="PTHR42994:SF1">
    <property type="entry name" value="PEPTIDASE T"/>
    <property type="match status" value="1"/>
</dbReference>
<dbReference type="PROSITE" id="PS00759">
    <property type="entry name" value="ARGE_DAPE_CPG2_2"/>
    <property type="match status" value="1"/>
</dbReference>
<dbReference type="NCBIfam" id="NF003976">
    <property type="entry name" value="PRK05469.1"/>
    <property type="match status" value="1"/>
</dbReference>
<feature type="binding site" evidence="9">
    <location>
        <position position="379"/>
    </location>
    <ligand>
        <name>Zn(2+)</name>
        <dbReference type="ChEBI" id="CHEBI:29105"/>
        <label>2</label>
    </ligand>
</feature>
<evidence type="ECO:0000256" key="7">
    <source>
        <dbReference type="ARBA" id="ARBA00022833"/>
    </source>
</evidence>
<keyword evidence="5 9" id="KW-0479">Metal-binding</keyword>
<dbReference type="NCBIfam" id="NF009920">
    <property type="entry name" value="PRK13381.1"/>
    <property type="match status" value="1"/>
</dbReference>
<evidence type="ECO:0000256" key="4">
    <source>
        <dbReference type="ARBA" id="ARBA00022670"/>
    </source>
</evidence>
<accession>A0ABN6ZAA8</accession>
<comment type="similarity">
    <text evidence="2 9">Belongs to the peptidase M20B family.</text>
</comment>
<feature type="active site" evidence="9">
    <location>
        <position position="80"/>
    </location>
</feature>
<dbReference type="SUPFAM" id="SSF53187">
    <property type="entry name" value="Zn-dependent exopeptidases"/>
    <property type="match status" value="1"/>
</dbReference>
<gene>
    <name evidence="9 11" type="primary">pepT</name>
    <name evidence="11" type="ORF">T23_08000</name>
</gene>
<dbReference type="InterPro" id="IPR002933">
    <property type="entry name" value="Peptidase_M20"/>
</dbReference>
<dbReference type="InterPro" id="IPR036264">
    <property type="entry name" value="Bact_exopeptidase_dim_dom"/>
</dbReference>
<comment type="cofactor">
    <cofactor evidence="9">
        <name>Zn(2+)</name>
        <dbReference type="ChEBI" id="CHEBI:29105"/>
    </cofactor>
    <text evidence="9">Binds 2 Zn(2+) ions per subunit.</text>
</comment>
<dbReference type="InterPro" id="IPR001261">
    <property type="entry name" value="ArgE/DapE_CS"/>
</dbReference>
<evidence type="ECO:0000313" key="12">
    <source>
        <dbReference type="Proteomes" id="UP001432099"/>
    </source>
</evidence>
<reference evidence="11" key="1">
    <citation type="journal article" date="2024" name="Int. J. Syst. Evol. Microbiol.">
        <title>Turicibacter faecis sp. nov., isolated from faeces of heart failure mouse model.</title>
        <authorList>
            <person name="Imamura Y."/>
            <person name="Motooka D."/>
            <person name="Nakajima Y."/>
            <person name="Ito S."/>
            <person name="Kitakaze M."/>
            <person name="Iida T."/>
            <person name="Nakamura S."/>
        </authorList>
    </citation>
    <scope>NUCLEOTIDE SEQUENCE</scope>
    <source>
        <strain evidence="11">TC023</strain>
    </source>
</reference>
<evidence type="ECO:0000259" key="10">
    <source>
        <dbReference type="Pfam" id="PF07687"/>
    </source>
</evidence>
<comment type="subcellular location">
    <subcellularLocation>
        <location evidence="9">Cytoplasm</location>
    </subcellularLocation>
</comment>
<keyword evidence="12" id="KW-1185">Reference proteome</keyword>